<reference evidence="3" key="1">
    <citation type="submission" date="2016-06" db="EMBL/GenBank/DDBJ databases">
        <title>Parallel loss of symbiosis genes in relatives of nitrogen-fixing non-legume Parasponia.</title>
        <authorList>
            <person name="Van Velzen R."/>
            <person name="Holmer R."/>
            <person name="Bu F."/>
            <person name="Rutten L."/>
            <person name="Van Zeijl A."/>
            <person name="Liu W."/>
            <person name="Santuari L."/>
            <person name="Cao Q."/>
            <person name="Sharma T."/>
            <person name="Shen D."/>
            <person name="Roswanjaya Y."/>
            <person name="Wardhani T."/>
            <person name="Kalhor M.S."/>
            <person name="Jansen J."/>
            <person name="Van den Hoogen J."/>
            <person name="Gungor B."/>
            <person name="Hartog M."/>
            <person name="Hontelez J."/>
            <person name="Verver J."/>
            <person name="Yang W.-C."/>
            <person name="Schijlen E."/>
            <person name="Repin R."/>
            <person name="Schilthuizen M."/>
            <person name="Schranz E."/>
            <person name="Heidstra R."/>
            <person name="Miyata K."/>
            <person name="Fedorova E."/>
            <person name="Kohlen W."/>
            <person name="Bisseling T."/>
            <person name="Smit S."/>
            <person name="Geurts R."/>
        </authorList>
    </citation>
    <scope>NUCLEOTIDE SEQUENCE [LARGE SCALE GENOMIC DNA]</scope>
    <source>
        <strain evidence="3">cv. WU1-14</strain>
    </source>
</reference>
<comment type="caution">
    <text evidence="2">The sequence shown here is derived from an EMBL/GenBank/DDBJ whole genome shotgun (WGS) entry which is preliminary data.</text>
</comment>
<dbReference type="Proteomes" id="UP000237105">
    <property type="component" value="Unassembled WGS sequence"/>
</dbReference>
<sequence length="159" mass="17903">ATSAGIVGNDQGEVIATYDECKDCTHPLLVETSALKLALSKNWDAVIIEADCKLAVDSILKLDELMIALQRFGPSFTTTSYGFCSFFLEEQTLLLITPWLGLLIRIPLDCYTFLLYLLVFGKRRHKFFCLCFGDLVGVLQTSCFCFQVRLMKSLIIKKK</sequence>
<gene>
    <name evidence="2" type="ORF">PanWU01x14_134650</name>
</gene>
<evidence type="ECO:0000313" key="2">
    <source>
        <dbReference type="EMBL" id="PON63018.1"/>
    </source>
</evidence>
<evidence type="ECO:0000256" key="1">
    <source>
        <dbReference type="SAM" id="Phobius"/>
    </source>
</evidence>
<feature type="transmembrane region" description="Helical" evidence="1">
    <location>
        <begin position="96"/>
        <end position="120"/>
    </location>
</feature>
<protein>
    <submittedName>
        <fullName evidence="2">Uncharacterized protein</fullName>
    </submittedName>
</protein>
<proteinExistence type="predicted"/>
<organism evidence="2 3">
    <name type="scientific">Parasponia andersonii</name>
    <name type="common">Sponia andersonii</name>
    <dbReference type="NCBI Taxonomy" id="3476"/>
    <lineage>
        <taxon>Eukaryota</taxon>
        <taxon>Viridiplantae</taxon>
        <taxon>Streptophyta</taxon>
        <taxon>Embryophyta</taxon>
        <taxon>Tracheophyta</taxon>
        <taxon>Spermatophyta</taxon>
        <taxon>Magnoliopsida</taxon>
        <taxon>eudicotyledons</taxon>
        <taxon>Gunneridae</taxon>
        <taxon>Pentapetalae</taxon>
        <taxon>rosids</taxon>
        <taxon>fabids</taxon>
        <taxon>Rosales</taxon>
        <taxon>Cannabaceae</taxon>
        <taxon>Parasponia</taxon>
    </lineage>
</organism>
<dbReference type="OrthoDB" id="10385697at2759"/>
<dbReference type="EMBL" id="JXTB01000108">
    <property type="protein sequence ID" value="PON63018.1"/>
    <property type="molecule type" value="Genomic_DNA"/>
</dbReference>
<feature type="non-terminal residue" evidence="2">
    <location>
        <position position="1"/>
    </location>
</feature>
<keyword evidence="3" id="KW-1185">Reference proteome</keyword>
<keyword evidence="1" id="KW-1133">Transmembrane helix</keyword>
<accession>A0A2P5CPQ1</accession>
<keyword evidence="1" id="KW-0812">Transmembrane</keyword>
<dbReference type="AlphaFoldDB" id="A0A2P5CPQ1"/>
<keyword evidence="1" id="KW-0472">Membrane</keyword>
<name>A0A2P5CPQ1_PARAD</name>
<evidence type="ECO:0000313" key="3">
    <source>
        <dbReference type="Proteomes" id="UP000237105"/>
    </source>
</evidence>